<dbReference type="Proteomes" id="UP000069902">
    <property type="component" value="Chromosome cPNK"/>
</dbReference>
<dbReference type="RefSeq" id="WP_059061947.1">
    <property type="nucleotide sequence ID" value="NZ_LN879502.1"/>
</dbReference>
<dbReference type="PATRIC" id="fig|389348.3.peg.2374"/>
<proteinExistence type="predicted"/>
<dbReference type="KEGG" id="pnl:PNK_2112"/>
<keyword evidence="2" id="KW-1185">Reference proteome</keyword>
<protein>
    <submittedName>
        <fullName evidence="1">Uncharacterized protein</fullName>
    </submittedName>
</protein>
<dbReference type="AlphaFoldDB" id="A0A0U5ETX4"/>
<dbReference type="InParanoid" id="A0A0U5ETX4"/>
<accession>A0A0U5ETX4</accession>
<gene>
    <name evidence="1" type="ORF">PNK_2112</name>
</gene>
<dbReference type="EMBL" id="LN879502">
    <property type="protein sequence ID" value="CUI17715.1"/>
    <property type="molecule type" value="Genomic_DNA"/>
</dbReference>
<organism evidence="1 2">
    <name type="scientific">Candidatus Protochlamydia naegleriophila</name>
    <dbReference type="NCBI Taxonomy" id="389348"/>
    <lineage>
        <taxon>Bacteria</taxon>
        <taxon>Pseudomonadati</taxon>
        <taxon>Chlamydiota</taxon>
        <taxon>Chlamydiia</taxon>
        <taxon>Parachlamydiales</taxon>
        <taxon>Parachlamydiaceae</taxon>
        <taxon>Candidatus Protochlamydia</taxon>
    </lineage>
</organism>
<evidence type="ECO:0000313" key="2">
    <source>
        <dbReference type="Proteomes" id="UP000069902"/>
    </source>
</evidence>
<sequence length="239" mass="26417">MTVLTLNEMPFALSYTLDRYVFGADFLNPVNSGQGVISTFIGKPVRAVARLVNEASMAIFVGFIGTNYHAAKGIIYKVKALINGDPALKNKYSKLGLEHFKAAWTDFSALATTNTAIIGNPSLVLPRYAPKAKVKIEEVRRDNAEWIGYLFPNTSSEEIDELIARQQTFDVKKLALAATSIREIETAYKRMHNDSSHTPLRPLNDRGVLLISLRGDGLVQTVFGLNPAKIIENLNSTQF</sequence>
<reference evidence="2" key="1">
    <citation type="submission" date="2015-09" db="EMBL/GenBank/DDBJ databases">
        <authorList>
            <person name="Bertelli C."/>
        </authorList>
    </citation>
    <scope>NUCLEOTIDE SEQUENCE [LARGE SCALE GENOMIC DNA]</scope>
    <source>
        <strain evidence="2">KNic</strain>
    </source>
</reference>
<name>A0A0U5ETX4_9BACT</name>
<evidence type="ECO:0000313" key="1">
    <source>
        <dbReference type="EMBL" id="CUI17715.1"/>
    </source>
</evidence>